<dbReference type="EMBL" id="NCKW01016971">
    <property type="protein sequence ID" value="POM59968.1"/>
    <property type="molecule type" value="Genomic_DNA"/>
</dbReference>
<reference evidence="3 4" key="1">
    <citation type="journal article" date="2017" name="Genome Biol. Evol.">
        <title>Phytophthora megakarya and P. palmivora, closely related causal agents of cacao black pod rot, underwent increases in genome sizes and gene numbers by different mechanisms.</title>
        <authorList>
            <person name="Ali S.S."/>
            <person name="Shao J."/>
            <person name="Lary D.J."/>
            <person name="Kronmiller B."/>
            <person name="Shen D."/>
            <person name="Strem M.D."/>
            <person name="Amoako-Attah I."/>
            <person name="Akrofi A.Y."/>
            <person name="Begoude B.A."/>
            <person name="Ten Hoopen G.M."/>
            <person name="Coulibaly K."/>
            <person name="Kebe B.I."/>
            <person name="Melnick R.L."/>
            <person name="Guiltinan M.J."/>
            <person name="Tyler B.M."/>
            <person name="Meinhardt L.W."/>
            <person name="Bailey B.A."/>
        </authorList>
    </citation>
    <scope>NUCLEOTIDE SEQUENCE [LARGE SCALE GENOMIC DNA]</scope>
    <source>
        <strain evidence="4">sbr112.9</strain>
    </source>
</reference>
<feature type="coiled-coil region" evidence="1">
    <location>
        <begin position="298"/>
        <end position="325"/>
    </location>
</feature>
<evidence type="ECO:0000313" key="3">
    <source>
        <dbReference type="EMBL" id="POM59968.1"/>
    </source>
</evidence>
<proteinExistence type="predicted"/>
<accession>A0A2P4X358</accession>
<comment type="caution">
    <text evidence="3">The sequence shown here is derived from an EMBL/GenBank/DDBJ whole genome shotgun (WGS) entry which is preliminary data.</text>
</comment>
<keyword evidence="1" id="KW-0175">Coiled coil</keyword>
<keyword evidence="4" id="KW-1185">Reference proteome</keyword>
<feature type="compositionally biased region" description="Polar residues" evidence="2">
    <location>
        <begin position="382"/>
        <end position="409"/>
    </location>
</feature>
<protein>
    <submittedName>
        <fullName evidence="3">Uncharacterized protein</fullName>
    </submittedName>
</protein>
<feature type="coiled-coil region" evidence="1">
    <location>
        <begin position="235"/>
        <end position="269"/>
    </location>
</feature>
<gene>
    <name evidence="3" type="ORF">PHPALM_31231</name>
</gene>
<evidence type="ECO:0000313" key="4">
    <source>
        <dbReference type="Proteomes" id="UP000237271"/>
    </source>
</evidence>
<evidence type="ECO:0000256" key="1">
    <source>
        <dbReference type="SAM" id="Coils"/>
    </source>
</evidence>
<dbReference type="Proteomes" id="UP000237271">
    <property type="component" value="Unassembled WGS sequence"/>
</dbReference>
<dbReference type="OrthoDB" id="146971at2759"/>
<dbReference type="AlphaFoldDB" id="A0A2P4X358"/>
<organism evidence="3 4">
    <name type="scientific">Phytophthora palmivora</name>
    <dbReference type="NCBI Taxonomy" id="4796"/>
    <lineage>
        <taxon>Eukaryota</taxon>
        <taxon>Sar</taxon>
        <taxon>Stramenopiles</taxon>
        <taxon>Oomycota</taxon>
        <taxon>Peronosporomycetes</taxon>
        <taxon>Peronosporales</taxon>
        <taxon>Peronosporaceae</taxon>
        <taxon>Phytophthora</taxon>
    </lineage>
</organism>
<evidence type="ECO:0000256" key="2">
    <source>
        <dbReference type="SAM" id="MobiDB-lite"/>
    </source>
</evidence>
<name>A0A2P4X358_9STRA</name>
<dbReference type="Gene3D" id="1.10.287.1490">
    <property type="match status" value="1"/>
</dbReference>
<feature type="region of interest" description="Disordered" evidence="2">
    <location>
        <begin position="372"/>
        <end position="422"/>
    </location>
</feature>
<sequence length="444" mass="49430">MLAIAATASSASEALPNHPSSSTSCIECTRLASAPTAHVIRPHADLASIRSAISETLTSLRTIEDTLSCESDFQQLQEEHEALQHTHVNARRHTHDLHRRLDQMMSKMEPFAHFCQDQYNQLTRDLELTNPFLVEKKPAVDELESDLSQLREAHDYLQKTSDASILHLQDESNVFRRQNDDLRSQLQAVTAHPDVGPAPPPALARRLRAQYHELAAVKQRCQVLEQSEESLASAVSQLRRQVEARDRRLARVREERDQFQAQLPGLQDERDRAIAVSTSALERLGKSRADLQAQGALVSSMRGTISRLEQKIANLQASQSQFQSDLASRNQELVTLRADHAAISSHYRDVYDRFRAVARLLNQDVALPTPSSLIRFRPEPTSPSGRAQKSSRINSPLASSSTPISGQISRSHDTITPMITPPSDLGSTIPLKCLPLSLRMIPSS</sequence>